<sequence length="111" mass="12496">MPNTPQNNDTSRSVGLILTRRPGELIMLELPEDLGGHRVQISCVAIDRNQVKIGIRAPNDWNIYRGELRGEYVDTGGEAPEADVEAQAPGVTSDRQQIIIRTRPRRRRKQP</sequence>
<dbReference type="Gene3D" id="2.60.40.4380">
    <property type="entry name" value="Translational regulator CsrA"/>
    <property type="match status" value="1"/>
</dbReference>
<dbReference type="SUPFAM" id="SSF117130">
    <property type="entry name" value="CsrA-like"/>
    <property type="match status" value="1"/>
</dbReference>
<dbReference type="HOGENOM" id="CLU_2157235_0_0_6"/>
<dbReference type="GO" id="GO:0006109">
    <property type="term" value="P:regulation of carbohydrate metabolic process"/>
    <property type="evidence" value="ECO:0007669"/>
    <property type="project" value="UniProtKB-UniRule"/>
</dbReference>
<evidence type="ECO:0000313" key="5">
    <source>
        <dbReference type="Proteomes" id="UP000002964"/>
    </source>
</evidence>
<dbReference type="GO" id="GO:0006402">
    <property type="term" value="P:mRNA catabolic process"/>
    <property type="evidence" value="ECO:0007669"/>
    <property type="project" value="InterPro"/>
</dbReference>
<comment type="subcellular location">
    <subcellularLocation>
        <location evidence="2">Cytoplasm</location>
    </subcellularLocation>
</comment>
<keyword evidence="2" id="KW-0678">Repressor</keyword>
<dbReference type="Proteomes" id="UP000002964">
    <property type="component" value="Unassembled WGS sequence"/>
</dbReference>
<keyword evidence="2" id="KW-0963">Cytoplasm</keyword>
<dbReference type="GO" id="GO:0045947">
    <property type="term" value="P:negative regulation of translational initiation"/>
    <property type="evidence" value="ECO:0007669"/>
    <property type="project" value="UniProtKB-UniRule"/>
</dbReference>
<gene>
    <name evidence="2" type="primary">csrA</name>
    <name evidence="4" type="ORF">Thi970DRAFT_01631</name>
</gene>
<dbReference type="Pfam" id="PF02599">
    <property type="entry name" value="CsrA"/>
    <property type="match status" value="1"/>
</dbReference>
<proteinExistence type="inferred from homology"/>
<dbReference type="AlphaFoldDB" id="H8Z1A8"/>
<name>H8Z1A8_9GAMM</name>
<evidence type="ECO:0000256" key="1">
    <source>
        <dbReference type="ARBA" id="ARBA00023159"/>
    </source>
</evidence>
<keyword evidence="2" id="KW-0694">RNA-binding</keyword>
<evidence type="ECO:0000256" key="3">
    <source>
        <dbReference type="SAM" id="MobiDB-lite"/>
    </source>
</evidence>
<keyword evidence="2" id="KW-0810">Translation regulation</keyword>
<comment type="similarity">
    <text evidence="2">Belongs to the CsrA/RsmA family.</text>
</comment>
<dbReference type="InterPro" id="IPR003751">
    <property type="entry name" value="CsrA"/>
</dbReference>
<dbReference type="GO" id="GO:0048027">
    <property type="term" value="F:mRNA 5'-UTR binding"/>
    <property type="evidence" value="ECO:0007669"/>
    <property type="project" value="UniProtKB-UniRule"/>
</dbReference>
<dbReference type="InterPro" id="IPR036107">
    <property type="entry name" value="CsrA_sf"/>
</dbReference>
<accession>H8Z1A8</accession>
<dbReference type="HAMAP" id="MF_00167">
    <property type="entry name" value="CsrA"/>
    <property type="match status" value="1"/>
</dbReference>
<keyword evidence="1 2" id="KW-0010">Activator</keyword>
<comment type="subunit">
    <text evidence="2">Homodimer; the beta-strands of each monomer intercalate to form a hydrophobic core, while the alpha-helices form wings that extend away from the core.</text>
</comment>
<evidence type="ECO:0000256" key="2">
    <source>
        <dbReference type="HAMAP-Rule" id="MF_00167"/>
    </source>
</evidence>
<feature type="region of interest" description="Disordered" evidence="3">
    <location>
        <begin position="74"/>
        <end position="111"/>
    </location>
</feature>
<reference evidence="4 5" key="2">
    <citation type="submission" date="2011-11" db="EMBL/GenBank/DDBJ databases">
        <authorList>
            <consortium name="US DOE Joint Genome Institute"/>
            <person name="Lucas S."/>
            <person name="Han J."/>
            <person name="Lapidus A."/>
            <person name="Cheng J.-F."/>
            <person name="Goodwin L."/>
            <person name="Pitluck S."/>
            <person name="Peters L."/>
            <person name="Ovchinnikova G."/>
            <person name="Zhang X."/>
            <person name="Detter J.C."/>
            <person name="Han C."/>
            <person name="Tapia R."/>
            <person name="Land M."/>
            <person name="Hauser L."/>
            <person name="Kyrpides N."/>
            <person name="Ivanova N."/>
            <person name="Pagani I."/>
            <person name="Vogl K."/>
            <person name="Liu Z."/>
            <person name="Overmann J."/>
            <person name="Frigaard N.-U."/>
            <person name="Bryant D."/>
            <person name="Woyke T."/>
        </authorList>
    </citation>
    <scope>NUCLEOTIDE SEQUENCE [LARGE SCALE GENOMIC DNA]</scope>
    <source>
        <strain evidence="4 5">970</strain>
    </source>
</reference>
<evidence type="ECO:0000313" key="4">
    <source>
        <dbReference type="EMBL" id="EIC21423.1"/>
    </source>
</evidence>
<keyword evidence="5" id="KW-1185">Reference proteome</keyword>
<comment type="function">
    <text evidence="2">A key translational regulator that binds mRNA to regulate translation initiation and/or mRNA stability. Mediates global changes in gene expression, shifting from rapid growth to stress survival by linking envelope stress, the stringent response and the catabolite repression systems. Usually binds in the 5'-UTR; binding at or near the Shine-Dalgarno sequence prevents ribosome-binding, repressing translation, binding elsewhere in the 5'-UTR can activate translation and/or stabilize the mRNA. Its function is antagonized by small RNA(s).</text>
</comment>
<feature type="compositionally biased region" description="Basic residues" evidence="3">
    <location>
        <begin position="102"/>
        <end position="111"/>
    </location>
</feature>
<organism evidence="4 5">
    <name type="scientific">Thiorhodovibrio frisius</name>
    <dbReference type="NCBI Taxonomy" id="631362"/>
    <lineage>
        <taxon>Bacteria</taxon>
        <taxon>Pseudomonadati</taxon>
        <taxon>Pseudomonadota</taxon>
        <taxon>Gammaproteobacteria</taxon>
        <taxon>Chromatiales</taxon>
        <taxon>Chromatiaceae</taxon>
        <taxon>Thiorhodovibrio</taxon>
    </lineage>
</organism>
<protein>
    <recommendedName>
        <fullName evidence="2">Translational regulator CsrA</fullName>
    </recommendedName>
    <alternativeName>
        <fullName evidence="2">Carbon storage regulator</fullName>
    </alternativeName>
</protein>
<dbReference type="GO" id="GO:0045948">
    <property type="term" value="P:positive regulation of translational initiation"/>
    <property type="evidence" value="ECO:0007669"/>
    <property type="project" value="UniProtKB-UniRule"/>
</dbReference>
<reference evidence="5" key="1">
    <citation type="submission" date="2011-06" db="EMBL/GenBank/DDBJ databases">
        <authorList>
            <consortium name="US DOE Joint Genome Institute (JGI-PGF)"/>
            <person name="Lucas S."/>
            <person name="Han J."/>
            <person name="Lapidus A."/>
            <person name="Cheng J.-F."/>
            <person name="Goodwin L."/>
            <person name="Pitluck S."/>
            <person name="Peters L."/>
            <person name="Land M.L."/>
            <person name="Hauser L."/>
            <person name="Vogl K."/>
            <person name="Liu Z."/>
            <person name="Overmann J."/>
            <person name="Frigaard N.-U."/>
            <person name="Bryant D.A."/>
            <person name="Woyke T.J."/>
        </authorList>
    </citation>
    <scope>NUCLEOTIDE SEQUENCE [LARGE SCALE GENOMIC DNA]</scope>
    <source>
        <strain evidence="5">970</strain>
    </source>
</reference>
<dbReference type="EMBL" id="JH603169">
    <property type="protein sequence ID" value="EIC21423.1"/>
    <property type="molecule type" value="Genomic_DNA"/>
</dbReference>
<dbReference type="GO" id="GO:0005737">
    <property type="term" value="C:cytoplasm"/>
    <property type="evidence" value="ECO:0007669"/>
    <property type="project" value="UniProtKB-SubCell"/>
</dbReference>